<dbReference type="RefSeq" id="WP_201244257.1">
    <property type="nucleotide sequence ID" value="NZ_NHSF01000025.1"/>
</dbReference>
<reference evidence="2" key="2">
    <citation type="journal article" date="2020" name="Microorganisms">
        <title>Osmotic Adaptation and Compatible Solute Biosynthesis of Phototrophic Bacteria as Revealed from Genome Analyses.</title>
        <authorList>
            <person name="Imhoff J.F."/>
            <person name="Rahn T."/>
            <person name="Kunzel S."/>
            <person name="Keller A."/>
            <person name="Neulinger S.C."/>
        </authorList>
    </citation>
    <scope>NUCLEOTIDE SEQUENCE</scope>
    <source>
        <strain evidence="2">DSM 4395</strain>
    </source>
</reference>
<dbReference type="AlphaFoldDB" id="A0AAJ0UE92"/>
<gene>
    <name evidence="2" type="ORF">CCR82_04670</name>
</gene>
<comment type="caution">
    <text evidence="2">The sequence shown here is derived from an EMBL/GenBank/DDBJ whole genome shotgun (WGS) entry which is preliminary data.</text>
</comment>
<accession>A0AAJ0UE92</accession>
<dbReference type="Proteomes" id="UP001296967">
    <property type="component" value="Unassembled WGS sequence"/>
</dbReference>
<name>A0AAJ0UE92_HALSE</name>
<evidence type="ECO:0000313" key="2">
    <source>
        <dbReference type="EMBL" id="MBK5929839.1"/>
    </source>
</evidence>
<keyword evidence="3" id="KW-1185">Reference proteome</keyword>
<evidence type="ECO:0000313" key="3">
    <source>
        <dbReference type="Proteomes" id="UP001296967"/>
    </source>
</evidence>
<feature type="region of interest" description="Disordered" evidence="1">
    <location>
        <begin position="79"/>
        <end position="106"/>
    </location>
</feature>
<sequence length="106" mass="11531">MMSLRPIGVLPYIRTLRLNYLSELPGRVQARLRESSKVQSADEDRWAERLGLAIAPRLSLVDEENASLITGAERAYLEQTNGSDAGDSNAGDSDGKGQIGSADEIR</sequence>
<evidence type="ECO:0000256" key="1">
    <source>
        <dbReference type="SAM" id="MobiDB-lite"/>
    </source>
</evidence>
<protein>
    <submittedName>
        <fullName evidence="2">Uncharacterized protein</fullName>
    </submittedName>
</protein>
<proteinExistence type="predicted"/>
<feature type="compositionally biased region" description="Low complexity" evidence="1">
    <location>
        <begin position="81"/>
        <end position="92"/>
    </location>
</feature>
<reference evidence="2" key="1">
    <citation type="submission" date="2017-05" db="EMBL/GenBank/DDBJ databases">
        <authorList>
            <person name="Imhoff J.F."/>
            <person name="Rahn T."/>
            <person name="Kuenzel S."/>
            <person name="Neulinger S.C."/>
        </authorList>
    </citation>
    <scope>NUCLEOTIDE SEQUENCE</scope>
    <source>
        <strain evidence="2">DSM 4395</strain>
    </source>
</reference>
<dbReference type="EMBL" id="NHSF01000025">
    <property type="protein sequence ID" value="MBK5929839.1"/>
    <property type="molecule type" value="Genomic_DNA"/>
</dbReference>
<organism evidence="2 3">
    <name type="scientific">Halochromatium salexigens</name>
    <name type="common">Chromatium salexigens</name>
    <dbReference type="NCBI Taxonomy" id="49447"/>
    <lineage>
        <taxon>Bacteria</taxon>
        <taxon>Pseudomonadati</taxon>
        <taxon>Pseudomonadota</taxon>
        <taxon>Gammaproteobacteria</taxon>
        <taxon>Chromatiales</taxon>
        <taxon>Chromatiaceae</taxon>
        <taxon>Halochromatium</taxon>
    </lineage>
</organism>